<feature type="region of interest" description="Disordered" evidence="1">
    <location>
        <begin position="763"/>
        <end position="783"/>
    </location>
</feature>
<feature type="compositionally biased region" description="Pro residues" evidence="1">
    <location>
        <begin position="351"/>
        <end position="360"/>
    </location>
</feature>
<dbReference type="Pfam" id="PF01803">
    <property type="entry name" value="LIM_bind"/>
    <property type="match status" value="1"/>
</dbReference>
<keyword evidence="3" id="KW-1185">Reference proteome</keyword>
<name>A0A2A9NQN6_9AGAR</name>
<feature type="compositionally biased region" description="Low complexity" evidence="1">
    <location>
        <begin position="765"/>
        <end position="779"/>
    </location>
</feature>
<reference evidence="2 3" key="1">
    <citation type="submission" date="2014-02" db="EMBL/GenBank/DDBJ databases">
        <title>Transposable element dynamics among asymbiotic and ectomycorrhizal Amanita fungi.</title>
        <authorList>
            <consortium name="DOE Joint Genome Institute"/>
            <person name="Hess J."/>
            <person name="Skrede I."/>
            <person name="Wolfe B."/>
            <person name="LaButti K."/>
            <person name="Ohm R.A."/>
            <person name="Grigoriev I.V."/>
            <person name="Pringle A."/>
        </authorList>
    </citation>
    <scope>NUCLEOTIDE SEQUENCE [LARGE SCALE GENOMIC DNA]</scope>
    <source>
        <strain evidence="2 3">SKay4041</strain>
    </source>
</reference>
<sequence>MNTNVLRQGGMPPNTSMLGLGNPTFMQNPPQSAQQPLSQSHMGLSSSAANSNSPMAMLAGNPQNPRYLPIQQSANIQQHQPPQQQQQHRIPMMRPAPGAQHMNPPSAPQIAGLGPNQLFPPGNIQPAGSNLGPRRGPSQPQGLNPAAGHIAGLSSNNMNISMNPQNAMPGHLRPGQQQPQRIQPSMAGVSPDIAMAMSRQGSGNPGIPQTLTRTASAQALMGGLNQPPQMGQVALPPGMQPTHQTNFQNPAQMPNQVPISSPRPGSHPPTHPPNMTMGTPGPSHTPVGRTQMTPDSALFGIGFPNSQFSQGPTGNRLPNNGGTPTRPGFQPTPAQQLEMMNGTNDFTSPFNMPPPRPPSQHNPHSSSHPQQQPPFQPSLHQHSPHQNDPLAGHPQRPASQPQQSIPGRPPSQTGPRTPSQTPLSVNATVANTRIPVNHGAPPPSHPTIGPGPVSIAPRPTQQPIAPSGPPGPAPPLPAPDAPAPSAMSIATSANIAQPVGTGQGLMRLLQFSGLLASESPKKLHLSWWEEFVKEYFTPSAIMKITLWKDSLRAEAKPFDIGVPILPRFFLVTTQSGVKSMTLSLDGARERMYAREPRHSVVECLTAVWTYKYNNGYTVTLRGPLTAHVVATAPTPGSDAYSVFHTGQRHLKFDNLSFEADHHDKYILLDTVMTNGTSIQQQQQQQDEEKKWEEPKILIERSLIPGEPVNAFGIPQATMRCLELAESVGQMSDLIVYSTENKLGPLEALKKFAAQIRESQNYGPFNSTLSTGNSTSNPPNSFAPFVATNGTVPMNLGGTLYSSAPPSVTNPQANSAPGSSITSPQNTTVSASNSPQKQHKTIPQQQSQSQGSAASSSAPAASPSVSSGATNTPHMANSTLKRKQASETASPTISNADGPPTKRQARKRGRTTGGG</sequence>
<dbReference type="STRING" id="703135.A0A2A9NQN6"/>
<feature type="compositionally biased region" description="Pro residues" evidence="1">
    <location>
        <begin position="466"/>
        <end position="482"/>
    </location>
</feature>
<dbReference type="EMBL" id="KZ302001">
    <property type="protein sequence ID" value="PFH50567.1"/>
    <property type="molecule type" value="Genomic_DNA"/>
</dbReference>
<protein>
    <submittedName>
        <fullName evidence="2">Uncharacterized protein</fullName>
    </submittedName>
</protein>
<accession>A0A2A9NQN6</accession>
<dbReference type="PANTHER" id="PTHR10378">
    <property type="entry name" value="LIM DOMAIN-BINDING PROTEIN"/>
    <property type="match status" value="1"/>
</dbReference>
<feature type="compositionally biased region" description="Low complexity" evidence="1">
    <location>
        <begin position="27"/>
        <end position="53"/>
    </location>
</feature>
<feature type="region of interest" description="Disordered" evidence="1">
    <location>
        <begin position="94"/>
        <end position="147"/>
    </location>
</feature>
<feature type="compositionally biased region" description="Polar residues" evidence="1">
    <location>
        <begin position="869"/>
        <end position="878"/>
    </location>
</feature>
<feature type="compositionally biased region" description="Polar residues" evidence="1">
    <location>
        <begin position="801"/>
        <end position="835"/>
    </location>
</feature>
<feature type="region of interest" description="Disordered" evidence="1">
    <location>
        <begin position="801"/>
        <end position="914"/>
    </location>
</feature>
<feature type="compositionally biased region" description="Polar residues" evidence="1">
    <location>
        <begin position="248"/>
        <end position="259"/>
    </location>
</feature>
<feature type="compositionally biased region" description="Polar residues" evidence="1">
    <location>
        <begin position="885"/>
        <end position="894"/>
    </location>
</feature>
<feature type="compositionally biased region" description="Low complexity" evidence="1">
    <location>
        <begin position="377"/>
        <end position="386"/>
    </location>
</feature>
<feature type="region of interest" description="Disordered" evidence="1">
    <location>
        <begin position="1"/>
        <end position="53"/>
    </location>
</feature>
<feature type="compositionally biased region" description="Low complexity" evidence="1">
    <location>
        <begin position="361"/>
        <end position="370"/>
    </location>
</feature>
<feature type="compositionally biased region" description="Polar residues" evidence="1">
    <location>
        <begin position="397"/>
        <end position="431"/>
    </location>
</feature>
<gene>
    <name evidence="2" type="ORF">AMATHDRAFT_60844</name>
</gene>
<dbReference type="OrthoDB" id="774557at2759"/>
<feature type="compositionally biased region" description="Polar residues" evidence="1">
    <location>
        <begin position="341"/>
        <end position="350"/>
    </location>
</feature>
<feature type="compositionally biased region" description="Basic residues" evidence="1">
    <location>
        <begin position="902"/>
        <end position="914"/>
    </location>
</feature>
<organism evidence="2 3">
    <name type="scientific">Amanita thiersii Skay4041</name>
    <dbReference type="NCBI Taxonomy" id="703135"/>
    <lineage>
        <taxon>Eukaryota</taxon>
        <taxon>Fungi</taxon>
        <taxon>Dikarya</taxon>
        <taxon>Basidiomycota</taxon>
        <taxon>Agaricomycotina</taxon>
        <taxon>Agaricomycetes</taxon>
        <taxon>Agaricomycetidae</taxon>
        <taxon>Agaricales</taxon>
        <taxon>Pluteineae</taxon>
        <taxon>Amanitaceae</taxon>
        <taxon>Amanita</taxon>
    </lineage>
</organism>
<dbReference type="Proteomes" id="UP000242287">
    <property type="component" value="Unassembled WGS sequence"/>
</dbReference>
<dbReference type="AlphaFoldDB" id="A0A2A9NQN6"/>
<evidence type="ECO:0000256" key="1">
    <source>
        <dbReference type="SAM" id="MobiDB-lite"/>
    </source>
</evidence>
<feature type="region of interest" description="Disordered" evidence="1">
    <location>
        <begin position="248"/>
        <end position="486"/>
    </location>
</feature>
<dbReference type="InterPro" id="IPR029005">
    <property type="entry name" value="LIM-bd/SEUSS"/>
</dbReference>
<evidence type="ECO:0000313" key="2">
    <source>
        <dbReference type="EMBL" id="PFH50567.1"/>
    </source>
</evidence>
<proteinExistence type="predicted"/>
<feature type="compositionally biased region" description="Low complexity" evidence="1">
    <location>
        <begin position="842"/>
        <end position="868"/>
    </location>
</feature>
<evidence type="ECO:0000313" key="3">
    <source>
        <dbReference type="Proteomes" id="UP000242287"/>
    </source>
</evidence>
<feature type="compositionally biased region" description="Polar residues" evidence="1">
    <location>
        <begin position="304"/>
        <end position="323"/>
    </location>
</feature>